<dbReference type="Proteomes" id="UP000183206">
    <property type="component" value="Unassembled WGS sequence"/>
</dbReference>
<dbReference type="GO" id="GO:1990904">
    <property type="term" value="C:ribonucleoprotein complex"/>
    <property type="evidence" value="ECO:0007669"/>
    <property type="project" value="UniProtKB-UniRule"/>
</dbReference>
<sequence>MQGGAQKDSRRFFGGRRASGPRRPQSRRKSERARSEFDQRVVDVRRVTRVVAGGRRFNFSVALVIGDRKGSVGVGIGKASDTTLAIEKATKSAKKSMIKIKLNKNMSIPHDVSAKFSSVQISIMPAPAKGLVAGSSVRVVLELAGVRDVTAKILSRSKNKLNNARAAVKALKTFEVKQSK</sequence>
<dbReference type="Gene3D" id="3.30.160.20">
    <property type="match status" value="1"/>
</dbReference>
<dbReference type="FunFam" id="3.30.230.10:FF:000002">
    <property type="entry name" value="30S ribosomal protein S5"/>
    <property type="match status" value="1"/>
</dbReference>
<dbReference type="InterPro" id="IPR000851">
    <property type="entry name" value="Ribosomal_uS5"/>
</dbReference>
<feature type="region of interest" description="Disordered" evidence="8">
    <location>
        <begin position="1"/>
        <end position="37"/>
    </location>
</feature>
<dbReference type="InterPro" id="IPR014721">
    <property type="entry name" value="Ribsml_uS5_D2-typ_fold_subgr"/>
</dbReference>
<dbReference type="EMBL" id="MNVO01000022">
    <property type="protein sequence ID" value="OIO33015.1"/>
    <property type="molecule type" value="Genomic_DNA"/>
</dbReference>
<dbReference type="STRING" id="1805282.AUJ44_01220"/>
<gene>
    <name evidence="10" type="ORF">AUJ44_01220</name>
</gene>
<feature type="domain" description="S5 DRBM" evidence="9">
    <location>
        <begin position="37"/>
        <end position="100"/>
    </location>
</feature>
<evidence type="ECO:0000256" key="6">
    <source>
        <dbReference type="PROSITE-ProRule" id="PRU00268"/>
    </source>
</evidence>
<dbReference type="Pfam" id="PF03719">
    <property type="entry name" value="Ribosomal_S5_C"/>
    <property type="match status" value="1"/>
</dbReference>
<dbReference type="GO" id="GO:0006412">
    <property type="term" value="P:translation"/>
    <property type="evidence" value="ECO:0007669"/>
    <property type="project" value="InterPro"/>
</dbReference>
<accession>A0A1J4VFV5</accession>
<comment type="caution">
    <text evidence="10">The sequence shown here is derived from an EMBL/GenBank/DDBJ whole genome shotgun (WGS) entry which is preliminary data.</text>
</comment>
<evidence type="ECO:0000256" key="5">
    <source>
        <dbReference type="ARBA" id="ARBA00035519"/>
    </source>
</evidence>
<dbReference type="GO" id="GO:0005737">
    <property type="term" value="C:cytoplasm"/>
    <property type="evidence" value="ECO:0007669"/>
    <property type="project" value="UniProtKB-ARBA"/>
</dbReference>
<evidence type="ECO:0000256" key="8">
    <source>
        <dbReference type="SAM" id="MobiDB-lite"/>
    </source>
</evidence>
<dbReference type="AlphaFoldDB" id="A0A1J4VFV5"/>
<dbReference type="PANTHER" id="PTHR48277:SF1">
    <property type="entry name" value="MITOCHONDRIAL RIBOSOMAL PROTEIN S5"/>
    <property type="match status" value="1"/>
</dbReference>
<dbReference type="SUPFAM" id="SSF54211">
    <property type="entry name" value="Ribosomal protein S5 domain 2-like"/>
    <property type="match status" value="1"/>
</dbReference>
<evidence type="ECO:0000256" key="4">
    <source>
        <dbReference type="ARBA" id="ARBA00035255"/>
    </source>
</evidence>
<evidence type="ECO:0000256" key="2">
    <source>
        <dbReference type="ARBA" id="ARBA00022980"/>
    </source>
</evidence>
<dbReference type="GO" id="GO:0003723">
    <property type="term" value="F:RNA binding"/>
    <property type="evidence" value="ECO:0007669"/>
    <property type="project" value="InterPro"/>
</dbReference>
<dbReference type="Gene3D" id="3.30.230.10">
    <property type="match status" value="1"/>
</dbReference>
<evidence type="ECO:0000256" key="1">
    <source>
        <dbReference type="ARBA" id="ARBA00008945"/>
    </source>
</evidence>
<keyword evidence="2 6" id="KW-0689">Ribosomal protein</keyword>
<dbReference type="PROSITE" id="PS50881">
    <property type="entry name" value="S5_DSRBD"/>
    <property type="match status" value="1"/>
</dbReference>
<evidence type="ECO:0000313" key="10">
    <source>
        <dbReference type="EMBL" id="OIO33015.1"/>
    </source>
</evidence>
<dbReference type="InterPro" id="IPR013810">
    <property type="entry name" value="Ribosomal_uS5_N"/>
</dbReference>
<protein>
    <recommendedName>
        <fullName evidence="4">Small ribosomal subunit protein uS5</fullName>
    </recommendedName>
    <alternativeName>
        <fullName evidence="5">30S ribosomal protein S5</fullName>
    </alternativeName>
</protein>
<organism evidence="10 11">
    <name type="scientific">Candidatus Nomurabacteria bacterium CG1_02_47_685</name>
    <dbReference type="NCBI Taxonomy" id="1805282"/>
    <lineage>
        <taxon>Bacteria</taxon>
        <taxon>Candidatus Nomuraibacteriota</taxon>
    </lineage>
</organism>
<evidence type="ECO:0000256" key="7">
    <source>
        <dbReference type="RuleBase" id="RU003823"/>
    </source>
</evidence>
<dbReference type="Pfam" id="PF00333">
    <property type="entry name" value="Ribosomal_S5"/>
    <property type="match status" value="1"/>
</dbReference>
<dbReference type="SUPFAM" id="SSF54768">
    <property type="entry name" value="dsRNA-binding domain-like"/>
    <property type="match status" value="1"/>
</dbReference>
<evidence type="ECO:0000313" key="11">
    <source>
        <dbReference type="Proteomes" id="UP000183206"/>
    </source>
</evidence>
<name>A0A1J4VFV5_9BACT</name>
<reference evidence="10 11" key="1">
    <citation type="journal article" date="2016" name="Environ. Microbiol.">
        <title>Genomic resolution of a cold subsurface aquifer community provides metabolic insights for novel microbes adapted to high CO concentrations.</title>
        <authorList>
            <person name="Probst A.J."/>
            <person name="Castelle C.J."/>
            <person name="Singh A."/>
            <person name="Brown C.T."/>
            <person name="Anantharaman K."/>
            <person name="Sharon I."/>
            <person name="Hug L.A."/>
            <person name="Burstein D."/>
            <person name="Emerson J.B."/>
            <person name="Thomas B.C."/>
            <person name="Banfield J.F."/>
        </authorList>
    </citation>
    <scope>NUCLEOTIDE SEQUENCE [LARGE SCALE GENOMIC DNA]</scope>
    <source>
        <strain evidence="10">CG1_02_47_685</strain>
    </source>
</reference>
<evidence type="ECO:0000256" key="3">
    <source>
        <dbReference type="ARBA" id="ARBA00023274"/>
    </source>
</evidence>
<dbReference type="InterPro" id="IPR020568">
    <property type="entry name" value="Ribosomal_Su5_D2-typ_SF"/>
</dbReference>
<proteinExistence type="inferred from homology"/>
<evidence type="ECO:0000259" key="9">
    <source>
        <dbReference type="PROSITE" id="PS50881"/>
    </source>
</evidence>
<comment type="similarity">
    <text evidence="1 7">Belongs to the universal ribosomal protein uS5 family.</text>
</comment>
<dbReference type="InterPro" id="IPR005324">
    <property type="entry name" value="Ribosomal_uS5_C"/>
</dbReference>
<keyword evidence="3 6" id="KW-0687">Ribonucleoprotein</keyword>
<dbReference type="GO" id="GO:0005840">
    <property type="term" value="C:ribosome"/>
    <property type="evidence" value="ECO:0007669"/>
    <property type="project" value="UniProtKB-KW"/>
</dbReference>
<dbReference type="PANTHER" id="PTHR48277">
    <property type="entry name" value="MITOCHONDRIAL RIBOSOMAL PROTEIN S5"/>
    <property type="match status" value="1"/>
</dbReference>
<dbReference type="GO" id="GO:0003735">
    <property type="term" value="F:structural constituent of ribosome"/>
    <property type="evidence" value="ECO:0007669"/>
    <property type="project" value="UniProtKB-UniRule"/>
</dbReference>